<accession>A0AAX6NDK4</accession>
<evidence type="ECO:0000256" key="1">
    <source>
        <dbReference type="SAM" id="MobiDB-lite"/>
    </source>
</evidence>
<protein>
    <submittedName>
        <fullName evidence="2">DUF1064 domain-containing protein</fullName>
    </submittedName>
</protein>
<feature type="compositionally biased region" description="Basic and acidic residues" evidence="1">
    <location>
        <begin position="575"/>
        <end position="584"/>
    </location>
</feature>
<dbReference type="AlphaFoldDB" id="A0AAX6NDK4"/>
<sequence>MVKTAIKKDTAAKKKREKKVYEMNGVIFKNNESLKYYKKLNTLLEEGFIYSFNLDSLSINQTKSKYGANKIDINDIKFDSMLEANYYLHLLKEKAQGTIINFDLKPSFILQPSFKKNEKKYHPIKYIADFSVSLPSGETLIIDTKGVITPDFKIKQKLFEYTHPHLALKVIKYVESYGGWIEYDYWLKEKNKRKKEKKKPYSLLKSFRKGEKIMSENRNVFKMLLEGANKKRAQTATSDKLNSILNNAETRDYENRSTGHSSDDSFSDFSDFSVGEERDKVDHLSDVDKLSLKELDKKSPKEQLKILKIEYNRLYDKLSFMNESASNNERLISDLQMERRADEEEVRQMKNLVRKIVHLFPGQGDLKSVVDRGLWKVDDVFEDIEGLVVKLLNRLKETDDIIEQEIGKVRDENSALKEKLLQYKAYFKKITELEEMILQQQNSTVQAHNPQSAPYNAPSPSELTPRDEDSDELLNETENNLLSPDEEVPETGSFESNEEVQENTAEHSPHFSDFFNEFTASFNKMKEDEKKEVLKQTDVVKETPELVDVSPKSVGDLKPDFVEKKSSPIPPSAEPSKKKPEPQETKAATKHPLSPDYVETEKEEVDDLFDDSIDAYLQNLSVQQEFLMTVIGKTGISRNSDLKEYLKEDSLGQQYYFVGKKYNSNALNRDIAELRDKSILNDEQVSYGGKGGGTFNVYELSKTGKSCFKKITNDNPVVPEKKRIVGHHASLEHGYLIKDSAKIFREMVYKVYTDLEDVSIKIDPKHRKVFDFIVEDEEGKLMHIEVERGTHTQEGFSDAMDKIYEITKDFYFICPNEQVKNKNTKKKFFTWVTKTLGGIQNADVTLNMTTIEQLRKKPKNLWEVTDLRNVK</sequence>
<evidence type="ECO:0000313" key="3">
    <source>
        <dbReference type="Proteomes" id="UP001269400"/>
    </source>
</evidence>
<dbReference type="Proteomes" id="UP001269400">
    <property type="component" value="Unassembled WGS sequence"/>
</dbReference>
<dbReference type="InterPro" id="IPR009414">
    <property type="entry name" value="DUF1064"/>
</dbReference>
<dbReference type="RefSeq" id="WP_316910959.1">
    <property type="nucleotide sequence ID" value="NZ_JAPTGD010000002.1"/>
</dbReference>
<reference evidence="2" key="1">
    <citation type="journal article" date="2022" name="J Environ Chem Eng">
        <title>Biodegradation of petroleum oil using a constructed nonpathogenic and heavy metal-tolerant bacterial consortium isolated from marine sponges.</title>
        <authorList>
            <person name="Dechsakulwatana C."/>
            <person name="Rungsihiranrut A."/>
            <person name="Muangchinda C."/>
            <person name="Ningthoujam R."/>
            <person name="Klankeo P."/>
            <person name="Pinyakong O."/>
        </authorList>
    </citation>
    <scope>NUCLEOTIDE SEQUENCE</scope>
    <source>
        <strain evidence="2">TL01-2</strain>
    </source>
</reference>
<feature type="compositionally biased region" description="Basic and acidic residues" evidence="1">
    <location>
        <begin position="555"/>
        <end position="566"/>
    </location>
</feature>
<reference evidence="2" key="2">
    <citation type="submission" date="2022-12" db="EMBL/GenBank/DDBJ databases">
        <authorList>
            <person name="Dechsakulwatana C."/>
            <person name="Rungsihiranrut A."/>
            <person name="Muangchinda C."/>
            <person name="Ningthoujam R."/>
            <person name="Klankeo P."/>
            <person name="Pinyakong O."/>
        </authorList>
    </citation>
    <scope>NUCLEOTIDE SEQUENCE</scope>
    <source>
        <strain evidence="2">TL01-2</strain>
    </source>
</reference>
<feature type="compositionally biased region" description="Polar residues" evidence="1">
    <location>
        <begin position="441"/>
        <end position="462"/>
    </location>
</feature>
<dbReference type="EMBL" id="JAPTGD010000002">
    <property type="protein sequence ID" value="MDU9693740.1"/>
    <property type="molecule type" value="Genomic_DNA"/>
</dbReference>
<feature type="region of interest" description="Disordered" evidence="1">
    <location>
        <begin position="550"/>
        <end position="597"/>
    </location>
</feature>
<comment type="caution">
    <text evidence="2">The sequence shown here is derived from an EMBL/GenBank/DDBJ whole genome shotgun (WGS) entry which is preliminary data.</text>
</comment>
<dbReference type="Pfam" id="PF06356">
    <property type="entry name" value="DUF1064"/>
    <property type="match status" value="1"/>
</dbReference>
<organism evidence="2 3">
    <name type="scientific">Priestia aryabhattai</name>
    <name type="common">Bacillus aryabhattai</name>
    <dbReference type="NCBI Taxonomy" id="412384"/>
    <lineage>
        <taxon>Bacteria</taxon>
        <taxon>Bacillati</taxon>
        <taxon>Bacillota</taxon>
        <taxon>Bacilli</taxon>
        <taxon>Bacillales</taxon>
        <taxon>Bacillaceae</taxon>
        <taxon>Priestia</taxon>
    </lineage>
</organism>
<evidence type="ECO:0000313" key="2">
    <source>
        <dbReference type="EMBL" id="MDU9693740.1"/>
    </source>
</evidence>
<feature type="region of interest" description="Disordered" evidence="1">
    <location>
        <begin position="441"/>
        <end position="512"/>
    </location>
</feature>
<gene>
    <name evidence="2" type="ORF">O0Q50_21420</name>
</gene>
<name>A0AAX6NDK4_PRIAR</name>
<proteinExistence type="predicted"/>